<accession>A0AAD9H748</accession>
<dbReference type="Proteomes" id="UP001232148">
    <property type="component" value="Unassembled WGS sequence"/>
</dbReference>
<protein>
    <submittedName>
        <fullName evidence="1">Uncharacterized protein</fullName>
    </submittedName>
</protein>
<gene>
    <name evidence="1" type="ORF">LX32DRAFT_144781</name>
</gene>
<reference evidence="1" key="1">
    <citation type="submission" date="2021-06" db="EMBL/GenBank/DDBJ databases">
        <title>Comparative genomics, transcriptomics and evolutionary studies reveal genomic signatures of adaptation to plant cell wall in hemibiotrophic fungi.</title>
        <authorList>
            <consortium name="DOE Joint Genome Institute"/>
            <person name="Baroncelli R."/>
            <person name="Diaz J.F."/>
            <person name="Benocci T."/>
            <person name="Peng M."/>
            <person name="Battaglia E."/>
            <person name="Haridas S."/>
            <person name="Andreopoulos W."/>
            <person name="Labutti K."/>
            <person name="Pangilinan J."/>
            <person name="Floch G.L."/>
            <person name="Makela M.R."/>
            <person name="Henrissat B."/>
            <person name="Grigoriev I.V."/>
            <person name="Crouch J.A."/>
            <person name="De Vries R.P."/>
            <person name="Sukno S.A."/>
            <person name="Thon M.R."/>
        </authorList>
    </citation>
    <scope>NUCLEOTIDE SEQUENCE</scope>
    <source>
        <strain evidence="1">MAFF235873</strain>
    </source>
</reference>
<comment type="caution">
    <text evidence="1">The sequence shown here is derived from an EMBL/GenBank/DDBJ whole genome shotgun (WGS) entry which is preliminary data.</text>
</comment>
<keyword evidence="2" id="KW-1185">Reference proteome</keyword>
<sequence>MDSCWAVNWPEEGNTTLWPDPRRGTMVYQAANVTSPVRICTGSNLATGSRCGRFRPACRLLGYPSHAARHKRVSDKRISPARYCDSPSLPCAHGLGRLRLVNAGSVWPQEPHAHGRRAPSASSQFRQSYGYLGYLQCSPSTAAGLLGYPCHEEHSTIITLKLNYY</sequence>
<name>A0AAD9H748_9PEZI</name>
<evidence type="ECO:0000313" key="1">
    <source>
        <dbReference type="EMBL" id="KAK2023418.1"/>
    </source>
</evidence>
<organism evidence="1 2">
    <name type="scientific">Colletotrichum zoysiae</name>
    <dbReference type="NCBI Taxonomy" id="1216348"/>
    <lineage>
        <taxon>Eukaryota</taxon>
        <taxon>Fungi</taxon>
        <taxon>Dikarya</taxon>
        <taxon>Ascomycota</taxon>
        <taxon>Pezizomycotina</taxon>
        <taxon>Sordariomycetes</taxon>
        <taxon>Hypocreomycetidae</taxon>
        <taxon>Glomerellales</taxon>
        <taxon>Glomerellaceae</taxon>
        <taxon>Colletotrichum</taxon>
        <taxon>Colletotrichum graminicola species complex</taxon>
    </lineage>
</organism>
<dbReference type="AlphaFoldDB" id="A0AAD9H748"/>
<proteinExistence type="predicted"/>
<dbReference type="EMBL" id="MU843000">
    <property type="protein sequence ID" value="KAK2023418.1"/>
    <property type="molecule type" value="Genomic_DNA"/>
</dbReference>
<evidence type="ECO:0000313" key="2">
    <source>
        <dbReference type="Proteomes" id="UP001232148"/>
    </source>
</evidence>